<gene>
    <name evidence="5" type="ORF">PYV00_14285</name>
</gene>
<evidence type="ECO:0000256" key="1">
    <source>
        <dbReference type="ARBA" id="ARBA00008791"/>
    </source>
</evidence>
<dbReference type="SUPFAM" id="SSF52402">
    <property type="entry name" value="Adenine nucleotide alpha hydrolases-like"/>
    <property type="match status" value="2"/>
</dbReference>
<keyword evidence="2" id="KW-0547">Nucleotide-binding</keyword>
<name>A0ABT5WTA9_9SPHN</name>
<evidence type="ECO:0000259" key="4">
    <source>
        <dbReference type="Pfam" id="PF00582"/>
    </source>
</evidence>
<protein>
    <submittedName>
        <fullName evidence="5">Universal stress protein</fullName>
    </submittedName>
</protein>
<dbReference type="PANTHER" id="PTHR46268">
    <property type="entry name" value="STRESS RESPONSE PROTEIN NHAX"/>
    <property type="match status" value="1"/>
</dbReference>
<dbReference type="EMBL" id="JARESE010000047">
    <property type="protein sequence ID" value="MDE8652872.1"/>
    <property type="molecule type" value="Genomic_DNA"/>
</dbReference>
<dbReference type="Pfam" id="PF00582">
    <property type="entry name" value="Usp"/>
    <property type="match status" value="2"/>
</dbReference>
<evidence type="ECO:0000256" key="3">
    <source>
        <dbReference type="ARBA" id="ARBA00022840"/>
    </source>
</evidence>
<accession>A0ABT5WTA9</accession>
<dbReference type="InterPro" id="IPR006015">
    <property type="entry name" value="Universal_stress_UspA"/>
</dbReference>
<proteinExistence type="inferred from homology"/>
<evidence type="ECO:0000256" key="2">
    <source>
        <dbReference type="ARBA" id="ARBA00022741"/>
    </source>
</evidence>
<dbReference type="InterPro" id="IPR006016">
    <property type="entry name" value="UspA"/>
</dbReference>
<evidence type="ECO:0000313" key="5">
    <source>
        <dbReference type="EMBL" id="MDE8652872.1"/>
    </source>
</evidence>
<keyword evidence="3" id="KW-0067">ATP-binding</keyword>
<comment type="similarity">
    <text evidence="1">Belongs to the universal stress protein A family.</text>
</comment>
<dbReference type="PANTHER" id="PTHR46268:SF27">
    <property type="entry name" value="UNIVERSAL STRESS PROTEIN RV2623"/>
    <property type="match status" value="1"/>
</dbReference>
<dbReference type="RefSeq" id="WP_275228954.1">
    <property type="nucleotide sequence ID" value="NZ_JARESE010000047.1"/>
</dbReference>
<sequence>MTSSADIFPFTSSSPVERMPKPRVILLPTDFTGRCDRSRDRAVLLARTWDARLVLLHVLEDDPTIPWDREEAMDRAQAKLESEVQDDDIVICTRVAFGDVTSTILDVAAEFSVDLIVTGISRKDELGDFLIGTTVERLARRAGMPLLIVKGRTEGEYRQLMAATDFSECSRTALITAVDLFPTAAITLLHAYHVRLETLRGREGPAAAQQADIAYELDAFLSATTLSPATQALLDVSVDYGDVCQVAHDHVQANGVDLAVIGTHGRSALATAMLGSTARALVGCLECDVLLVPQNSRASRPEQQIIQGIAPDDAG</sequence>
<evidence type="ECO:0000313" key="6">
    <source>
        <dbReference type="Proteomes" id="UP001216253"/>
    </source>
</evidence>
<feature type="domain" description="UspA" evidence="4">
    <location>
        <begin position="157"/>
        <end position="293"/>
    </location>
</feature>
<dbReference type="PRINTS" id="PR01438">
    <property type="entry name" value="UNVRSLSTRESS"/>
</dbReference>
<keyword evidence="6" id="KW-1185">Reference proteome</keyword>
<comment type="caution">
    <text evidence="5">The sequence shown here is derived from an EMBL/GenBank/DDBJ whole genome shotgun (WGS) entry which is preliminary data.</text>
</comment>
<feature type="domain" description="UspA" evidence="4">
    <location>
        <begin position="23"/>
        <end position="150"/>
    </location>
</feature>
<dbReference type="Gene3D" id="3.40.50.620">
    <property type="entry name" value="HUPs"/>
    <property type="match status" value="2"/>
</dbReference>
<reference evidence="5 6" key="1">
    <citation type="submission" date="2023-03" db="EMBL/GenBank/DDBJ databases">
        <title>NovoSphingobium album sp. nov. isolated from polycyclic aromatic hydrocarbons- and heavy-metal polluted soil.</title>
        <authorList>
            <person name="Liu Z."/>
            <person name="Wang K."/>
        </authorList>
    </citation>
    <scope>NUCLEOTIDE SEQUENCE [LARGE SCALE GENOMIC DNA]</scope>
    <source>
        <strain evidence="5 6">H3SJ31-1</strain>
    </source>
</reference>
<dbReference type="InterPro" id="IPR014729">
    <property type="entry name" value="Rossmann-like_a/b/a_fold"/>
</dbReference>
<organism evidence="5 6">
    <name type="scientific">Novosphingobium album</name>
    <name type="common">ex Liu et al. 2023</name>
    <dbReference type="NCBI Taxonomy" id="3031130"/>
    <lineage>
        <taxon>Bacteria</taxon>
        <taxon>Pseudomonadati</taxon>
        <taxon>Pseudomonadota</taxon>
        <taxon>Alphaproteobacteria</taxon>
        <taxon>Sphingomonadales</taxon>
        <taxon>Sphingomonadaceae</taxon>
        <taxon>Novosphingobium</taxon>
    </lineage>
</organism>
<dbReference type="Proteomes" id="UP001216253">
    <property type="component" value="Unassembled WGS sequence"/>
</dbReference>
<dbReference type="CDD" id="cd00293">
    <property type="entry name" value="USP-like"/>
    <property type="match status" value="2"/>
</dbReference>